<organism evidence="2 3">
    <name type="scientific">Actinophytocola oryzae</name>
    <dbReference type="NCBI Taxonomy" id="502181"/>
    <lineage>
        <taxon>Bacteria</taxon>
        <taxon>Bacillati</taxon>
        <taxon>Actinomycetota</taxon>
        <taxon>Actinomycetes</taxon>
        <taxon>Pseudonocardiales</taxon>
        <taxon>Pseudonocardiaceae</taxon>
    </lineage>
</organism>
<evidence type="ECO:0000256" key="1">
    <source>
        <dbReference type="SAM" id="MobiDB-lite"/>
    </source>
</evidence>
<dbReference type="AlphaFoldDB" id="A0A4R7VHK4"/>
<sequence>MSGEAAASNSLRTFGGTAAANGTRAAALAEAGLTWELLDTHYKVHAQYGYLQPMSEDAKFLDFAGRVLAPGICAELLELTHHLEDVTDISSVAGLLVAPEADHGSGQPSAPCPSRPAASRDATATTR</sequence>
<gene>
    <name evidence="2" type="ORF">CLV71_108194</name>
</gene>
<proteinExistence type="predicted"/>
<evidence type="ECO:0000313" key="3">
    <source>
        <dbReference type="Proteomes" id="UP000294927"/>
    </source>
</evidence>
<comment type="caution">
    <text evidence="2">The sequence shown here is derived from an EMBL/GenBank/DDBJ whole genome shotgun (WGS) entry which is preliminary data.</text>
</comment>
<dbReference type="Proteomes" id="UP000294927">
    <property type="component" value="Unassembled WGS sequence"/>
</dbReference>
<reference evidence="2 3" key="1">
    <citation type="submission" date="2019-03" db="EMBL/GenBank/DDBJ databases">
        <title>Genomic Encyclopedia of Archaeal and Bacterial Type Strains, Phase II (KMG-II): from individual species to whole genera.</title>
        <authorList>
            <person name="Goeker M."/>
        </authorList>
    </citation>
    <scope>NUCLEOTIDE SEQUENCE [LARGE SCALE GENOMIC DNA]</scope>
    <source>
        <strain evidence="2 3">DSM 45499</strain>
    </source>
</reference>
<feature type="region of interest" description="Disordered" evidence="1">
    <location>
        <begin position="100"/>
        <end position="127"/>
    </location>
</feature>
<protein>
    <submittedName>
        <fullName evidence="2">Uncharacterized protein</fullName>
    </submittedName>
</protein>
<dbReference type="EMBL" id="SOCP01000008">
    <property type="protein sequence ID" value="TDV48834.1"/>
    <property type="molecule type" value="Genomic_DNA"/>
</dbReference>
<evidence type="ECO:0000313" key="2">
    <source>
        <dbReference type="EMBL" id="TDV48834.1"/>
    </source>
</evidence>
<keyword evidence="3" id="KW-1185">Reference proteome</keyword>
<name>A0A4R7VHK4_9PSEU</name>
<dbReference type="RefSeq" id="WP_133904873.1">
    <property type="nucleotide sequence ID" value="NZ_SOCP01000008.1"/>
</dbReference>
<feature type="compositionally biased region" description="Low complexity" evidence="1">
    <location>
        <begin position="115"/>
        <end position="127"/>
    </location>
</feature>
<accession>A0A4R7VHK4</accession>